<dbReference type="AlphaFoldDB" id="A0A1I6TZZ8"/>
<dbReference type="STRING" id="1176198.SAMN05444716_105134"/>
<keyword evidence="3" id="KW-1185">Reference proteome</keyword>
<gene>
    <name evidence="2" type="ORF">SAMN05444716_105134</name>
</gene>
<evidence type="ECO:0000313" key="2">
    <source>
        <dbReference type="EMBL" id="SFS94745.1"/>
    </source>
</evidence>
<protein>
    <recommendedName>
        <fullName evidence="4">Peptidoglycan binding domain-containing protein</fullName>
    </recommendedName>
</protein>
<proteinExistence type="predicted"/>
<organism evidence="2 3">
    <name type="scientific">Streptomyces harbinensis</name>
    <dbReference type="NCBI Taxonomy" id="1176198"/>
    <lineage>
        <taxon>Bacteria</taxon>
        <taxon>Bacillati</taxon>
        <taxon>Actinomycetota</taxon>
        <taxon>Actinomycetes</taxon>
        <taxon>Kitasatosporales</taxon>
        <taxon>Streptomycetaceae</taxon>
        <taxon>Streptomyces</taxon>
    </lineage>
</organism>
<feature type="compositionally biased region" description="Low complexity" evidence="1">
    <location>
        <begin position="204"/>
        <end position="213"/>
    </location>
</feature>
<evidence type="ECO:0008006" key="4">
    <source>
        <dbReference type="Google" id="ProtNLM"/>
    </source>
</evidence>
<feature type="compositionally biased region" description="Polar residues" evidence="1">
    <location>
        <begin position="177"/>
        <end position="189"/>
    </location>
</feature>
<name>A0A1I6TZZ8_9ACTN</name>
<feature type="region of interest" description="Disordered" evidence="1">
    <location>
        <begin position="1"/>
        <end position="271"/>
    </location>
</feature>
<sequence length="588" mass="59768">MSRETDSPSPSPRGWDPQRSEGNDGTPPGAAQPAEKKTETTMTTRIRINIPGSRPIPPVVMRETLDDDAAGDETPAATADRAPAAPGLPGLPVRPKATGATSSGLGESAAPAKKKTSSWFEPRKPPQAEETGALSLGDTTFDAPPAPRKPQPDETGPNPAWFPDTPPEGTGLPPRPVSTSAPSGPTTGPATGDLALPAAVTDEPGGPTLDLGGPFPPPPPPGHGDTAAIPVFGEPAGGPAVPPPALDFDEDPEEPAPAPAPAAPAAPKKAKGKAGKLGKLVVVAVVLLGVAAYGTGLLLNQEDVPKGTTVLGQDIGGRTTQEAVALLDAAVDEANNAPLLLQVGDAELELKPSVAGLAVDTEATVRAAAGPDYAPASVFGSLLGSERPMDAVFAVDREKLTVALEDLTADLGSGAPVEGSITFSSAGPQAQPGKAGEGINVEAAADAVESAFRTRAAGGENTPVTLPTTTVEPEITEEEVARAMAEFAEPAMSDMVYIEAGGITLPMSPENSIYQFLSMKAVDGTLVDVYDLEILASLYGSQFDSVLVTRGNGTQTPVEPTDVAGALREALRETDPAKRVAVIDLDPS</sequence>
<feature type="compositionally biased region" description="Low complexity" evidence="1">
    <location>
        <begin position="223"/>
        <end position="239"/>
    </location>
</feature>
<feature type="compositionally biased region" description="Low complexity" evidence="1">
    <location>
        <begin position="74"/>
        <end position="91"/>
    </location>
</feature>
<feature type="compositionally biased region" description="Pro residues" evidence="1">
    <location>
        <begin position="255"/>
        <end position="264"/>
    </location>
</feature>
<dbReference type="EMBL" id="FPAB01000005">
    <property type="protein sequence ID" value="SFS94745.1"/>
    <property type="molecule type" value="Genomic_DNA"/>
</dbReference>
<reference evidence="3" key="1">
    <citation type="submission" date="2016-10" db="EMBL/GenBank/DDBJ databases">
        <authorList>
            <person name="Varghese N."/>
            <person name="Submissions S."/>
        </authorList>
    </citation>
    <scope>NUCLEOTIDE SEQUENCE [LARGE SCALE GENOMIC DNA]</scope>
    <source>
        <strain evidence="3">CGMCC 4.7047</strain>
    </source>
</reference>
<accession>A0A1I6TZZ8</accession>
<evidence type="ECO:0000313" key="3">
    <source>
        <dbReference type="Proteomes" id="UP000198873"/>
    </source>
</evidence>
<dbReference type="Proteomes" id="UP000198873">
    <property type="component" value="Unassembled WGS sequence"/>
</dbReference>
<evidence type="ECO:0000256" key="1">
    <source>
        <dbReference type="SAM" id="MobiDB-lite"/>
    </source>
</evidence>